<dbReference type="Gene3D" id="1.10.357.10">
    <property type="entry name" value="Tetracycline Repressor, domain 2"/>
    <property type="match status" value="1"/>
</dbReference>
<keyword evidence="2 3" id="KW-0238">DNA-binding</keyword>
<dbReference type="InterPro" id="IPR050624">
    <property type="entry name" value="HTH-type_Tx_Regulator"/>
</dbReference>
<protein>
    <submittedName>
        <fullName evidence="5">TetR/AcrR family transcriptional regulator</fullName>
    </submittedName>
</protein>
<dbReference type="EMBL" id="CP147404">
    <property type="protein sequence ID" value="WXB94139.1"/>
    <property type="molecule type" value="Genomic_DNA"/>
</dbReference>
<dbReference type="PROSITE" id="PS01081">
    <property type="entry name" value="HTH_TETR_1"/>
    <property type="match status" value="1"/>
</dbReference>
<keyword evidence="6" id="KW-1185">Reference proteome</keyword>
<evidence type="ECO:0000256" key="2">
    <source>
        <dbReference type="ARBA" id="ARBA00023125"/>
    </source>
</evidence>
<dbReference type="RefSeq" id="WP_338753757.1">
    <property type="nucleotide sequence ID" value="NZ_CP147404.1"/>
</dbReference>
<name>A0ABZ2N9N5_9BACI</name>
<dbReference type="Pfam" id="PF00440">
    <property type="entry name" value="TetR_N"/>
    <property type="match status" value="1"/>
</dbReference>
<feature type="DNA-binding region" description="H-T-H motif" evidence="3">
    <location>
        <begin position="25"/>
        <end position="44"/>
    </location>
</feature>
<evidence type="ECO:0000313" key="5">
    <source>
        <dbReference type="EMBL" id="WXB94139.1"/>
    </source>
</evidence>
<dbReference type="PRINTS" id="PR00455">
    <property type="entry name" value="HTHTETR"/>
</dbReference>
<sequence length="282" mass="33089">MMDRKRQVIEVAHVLFIEKGYLATSIQDILDKSKISKGTFYNYFSSKKELLMTIFEMIKNETKKRRVDILAGRSTSDKEAFIEQIAVKMKVNQENNLFALFQGVFASEDEELKKIVKSYHYEEIEWLQKRMLELYGEDILPYSLDLAVGLFGMIQNYIHFFLMVDQGMDIDKVIRYSMRRLETNVVEIQQDDDKLLEVDLLNKQFSETSLLKANKKCLIIQKISMMLKDADEEQSELLLFVQNEFSQQEPRRAVVEAILAAIANRSELQSYIQDYFEITHVD</sequence>
<dbReference type="InterPro" id="IPR001647">
    <property type="entry name" value="HTH_TetR"/>
</dbReference>
<evidence type="ECO:0000313" key="6">
    <source>
        <dbReference type="Proteomes" id="UP001387364"/>
    </source>
</evidence>
<accession>A0ABZ2N9N5</accession>
<feature type="domain" description="HTH tetR-type" evidence="4">
    <location>
        <begin position="2"/>
        <end position="62"/>
    </location>
</feature>
<organism evidence="5 6">
    <name type="scientific">Bacillus kandeliae</name>
    <dbReference type="NCBI Taxonomy" id="3129297"/>
    <lineage>
        <taxon>Bacteria</taxon>
        <taxon>Bacillati</taxon>
        <taxon>Bacillota</taxon>
        <taxon>Bacilli</taxon>
        <taxon>Bacillales</taxon>
        <taxon>Bacillaceae</taxon>
        <taxon>Bacillus</taxon>
    </lineage>
</organism>
<evidence type="ECO:0000256" key="1">
    <source>
        <dbReference type="ARBA" id="ARBA00022491"/>
    </source>
</evidence>
<dbReference type="InterPro" id="IPR009057">
    <property type="entry name" value="Homeodomain-like_sf"/>
</dbReference>
<dbReference type="Proteomes" id="UP001387364">
    <property type="component" value="Chromosome"/>
</dbReference>
<evidence type="ECO:0000256" key="3">
    <source>
        <dbReference type="PROSITE-ProRule" id="PRU00335"/>
    </source>
</evidence>
<dbReference type="PANTHER" id="PTHR43479">
    <property type="entry name" value="ACREF/ENVCD OPERON REPRESSOR-RELATED"/>
    <property type="match status" value="1"/>
</dbReference>
<dbReference type="SUPFAM" id="SSF46689">
    <property type="entry name" value="Homeodomain-like"/>
    <property type="match status" value="1"/>
</dbReference>
<evidence type="ECO:0000259" key="4">
    <source>
        <dbReference type="PROSITE" id="PS50977"/>
    </source>
</evidence>
<reference evidence="5 6" key="1">
    <citation type="submission" date="2024-02" db="EMBL/GenBank/DDBJ databases">
        <title>Seven novel Bacillus-like species.</title>
        <authorList>
            <person name="Liu G."/>
        </authorList>
    </citation>
    <scope>NUCLEOTIDE SEQUENCE [LARGE SCALE GENOMIC DNA]</scope>
    <source>
        <strain evidence="5 6">FJAT-52991</strain>
    </source>
</reference>
<dbReference type="PANTHER" id="PTHR43479:SF22">
    <property type="entry name" value="TRANSCRIPTIONAL REGULATOR, TETR FAMILY"/>
    <property type="match status" value="1"/>
</dbReference>
<gene>
    <name evidence="5" type="ORF">WDJ61_05795</name>
</gene>
<dbReference type="PROSITE" id="PS50977">
    <property type="entry name" value="HTH_TETR_2"/>
    <property type="match status" value="1"/>
</dbReference>
<proteinExistence type="predicted"/>
<dbReference type="InterPro" id="IPR023772">
    <property type="entry name" value="DNA-bd_HTH_TetR-type_CS"/>
</dbReference>
<keyword evidence="1" id="KW-0678">Repressor</keyword>